<dbReference type="Proteomes" id="UP000031057">
    <property type="component" value="Unassembled WGS sequence"/>
</dbReference>
<keyword evidence="1" id="KW-0472">Membrane</keyword>
<evidence type="ECO:0000313" key="3">
    <source>
        <dbReference type="Proteomes" id="UP000031057"/>
    </source>
</evidence>
<comment type="caution">
    <text evidence="2">The sequence shown here is derived from an EMBL/GenBank/DDBJ whole genome shotgun (WGS) entry which is preliminary data.</text>
</comment>
<name>A0A0B1ZJ87_9SPHN</name>
<reference evidence="2 3" key="1">
    <citation type="submission" date="2014-10" db="EMBL/GenBank/DDBJ databases">
        <title>Genome sequence of Novosphingobium malaysiense MUSC 273(T).</title>
        <authorList>
            <person name="Lee L.-H."/>
        </authorList>
    </citation>
    <scope>NUCLEOTIDE SEQUENCE [LARGE SCALE GENOMIC DNA]</scope>
    <source>
        <strain evidence="2 3">MUSC 273</strain>
    </source>
</reference>
<sequence length="68" mass="7548">MMVAESEITVMDQVPEGRRDGERAKNSSIFYNARDANDLDLEHDARGLIVAVLLCMACWAALGFFLLS</sequence>
<dbReference type="AlphaFoldDB" id="A0A0B1ZJ87"/>
<keyword evidence="3" id="KW-1185">Reference proteome</keyword>
<dbReference type="EMBL" id="JTDI01000003">
    <property type="protein sequence ID" value="KHK91140.1"/>
    <property type="molecule type" value="Genomic_DNA"/>
</dbReference>
<proteinExistence type="predicted"/>
<dbReference type="OrthoDB" id="7509708at2"/>
<organism evidence="2 3">
    <name type="scientific">Novosphingobium malaysiense</name>
    <dbReference type="NCBI Taxonomy" id="1348853"/>
    <lineage>
        <taxon>Bacteria</taxon>
        <taxon>Pseudomonadati</taxon>
        <taxon>Pseudomonadota</taxon>
        <taxon>Alphaproteobacteria</taxon>
        <taxon>Sphingomonadales</taxon>
        <taxon>Sphingomonadaceae</taxon>
        <taxon>Novosphingobium</taxon>
    </lineage>
</organism>
<protein>
    <submittedName>
        <fullName evidence="2">Uncharacterized protein</fullName>
    </submittedName>
</protein>
<gene>
    <name evidence="2" type="ORF">LK12_09515</name>
</gene>
<evidence type="ECO:0000256" key="1">
    <source>
        <dbReference type="SAM" id="Phobius"/>
    </source>
</evidence>
<keyword evidence="1" id="KW-0812">Transmembrane</keyword>
<accession>A0A0B1ZJ87</accession>
<feature type="transmembrane region" description="Helical" evidence="1">
    <location>
        <begin position="47"/>
        <end position="67"/>
    </location>
</feature>
<dbReference type="RefSeq" id="WP_039282678.1">
    <property type="nucleotide sequence ID" value="NZ_JTDI01000003.1"/>
</dbReference>
<evidence type="ECO:0000313" key="2">
    <source>
        <dbReference type="EMBL" id="KHK91140.1"/>
    </source>
</evidence>
<keyword evidence="1" id="KW-1133">Transmembrane helix</keyword>